<accession>A0A087FZJ0</accession>
<proteinExistence type="predicted"/>
<evidence type="ECO:0000313" key="2">
    <source>
        <dbReference type="Proteomes" id="UP000029120"/>
    </source>
</evidence>
<feature type="non-terminal residue" evidence="1">
    <location>
        <position position="21"/>
    </location>
</feature>
<dbReference type="Proteomes" id="UP000029120">
    <property type="component" value="Unassembled WGS sequence"/>
</dbReference>
<dbReference type="EMBL" id="KL983030">
    <property type="protein sequence ID" value="KFK23042.1"/>
    <property type="molecule type" value="Genomic_DNA"/>
</dbReference>
<dbReference type="Gramene" id="KFK23042">
    <property type="protein sequence ID" value="KFK23042"/>
    <property type="gene ID" value="AALP_AAs61285U000100"/>
</dbReference>
<reference evidence="2" key="1">
    <citation type="journal article" date="2015" name="Nat. Plants">
        <title>Genome expansion of Arabis alpina linked with retrotransposition and reduced symmetric DNA methylation.</title>
        <authorList>
            <person name="Willing E.M."/>
            <person name="Rawat V."/>
            <person name="Mandakova T."/>
            <person name="Maumus F."/>
            <person name="James G.V."/>
            <person name="Nordstroem K.J."/>
            <person name="Becker C."/>
            <person name="Warthmann N."/>
            <person name="Chica C."/>
            <person name="Szarzynska B."/>
            <person name="Zytnicki M."/>
            <person name="Albani M.C."/>
            <person name="Kiefer C."/>
            <person name="Bergonzi S."/>
            <person name="Castaings L."/>
            <person name="Mateos J.L."/>
            <person name="Berns M.C."/>
            <person name="Bujdoso N."/>
            <person name="Piofczyk T."/>
            <person name="de Lorenzo L."/>
            <person name="Barrero-Sicilia C."/>
            <person name="Mateos I."/>
            <person name="Piednoel M."/>
            <person name="Hagmann J."/>
            <person name="Chen-Min-Tao R."/>
            <person name="Iglesias-Fernandez R."/>
            <person name="Schuster S.C."/>
            <person name="Alonso-Blanco C."/>
            <person name="Roudier F."/>
            <person name="Carbonero P."/>
            <person name="Paz-Ares J."/>
            <person name="Davis S.J."/>
            <person name="Pecinka A."/>
            <person name="Quesneville H."/>
            <person name="Colot V."/>
            <person name="Lysak M.A."/>
            <person name="Weigel D."/>
            <person name="Coupland G."/>
            <person name="Schneeberger K."/>
        </authorList>
    </citation>
    <scope>NUCLEOTIDE SEQUENCE [LARGE SCALE GENOMIC DNA]</scope>
    <source>
        <strain evidence="2">cv. Pajares</strain>
    </source>
</reference>
<protein>
    <submittedName>
        <fullName evidence="1">Uncharacterized protein</fullName>
    </submittedName>
</protein>
<evidence type="ECO:0000313" key="1">
    <source>
        <dbReference type="EMBL" id="KFK23042.1"/>
    </source>
</evidence>
<gene>
    <name evidence="1" type="ORF">AALP_AAs61285U000100</name>
</gene>
<organism evidence="1 2">
    <name type="scientific">Arabis alpina</name>
    <name type="common">Alpine rock-cress</name>
    <dbReference type="NCBI Taxonomy" id="50452"/>
    <lineage>
        <taxon>Eukaryota</taxon>
        <taxon>Viridiplantae</taxon>
        <taxon>Streptophyta</taxon>
        <taxon>Embryophyta</taxon>
        <taxon>Tracheophyta</taxon>
        <taxon>Spermatophyta</taxon>
        <taxon>Magnoliopsida</taxon>
        <taxon>eudicotyledons</taxon>
        <taxon>Gunneridae</taxon>
        <taxon>Pentapetalae</taxon>
        <taxon>rosids</taxon>
        <taxon>malvids</taxon>
        <taxon>Brassicales</taxon>
        <taxon>Brassicaceae</taxon>
        <taxon>Arabideae</taxon>
        <taxon>Arabis</taxon>
    </lineage>
</organism>
<keyword evidence="2" id="KW-1185">Reference proteome</keyword>
<sequence length="21" mass="2425">MYVLFHLCGQNYTSILILAKP</sequence>
<dbReference type="AlphaFoldDB" id="A0A087FZJ0"/>
<name>A0A087FZJ0_ARAAL</name>